<sequence length="93" mass="10667">MKDLCLTDESFIELKSLVLHENLRQLEKWGVQDHEPFEWLGFATEELGETAQAIGEFCYRGGLAEDVVKEAIQTATLMLKIAEMYQHLLVIKI</sequence>
<protein>
    <recommendedName>
        <fullName evidence="2">NTP pyrophosphohydrolase MazG putative catalytic core domain-containing protein</fullName>
    </recommendedName>
</protein>
<organism evidence="1">
    <name type="scientific">viral metagenome</name>
    <dbReference type="NCBI Taxonomy" id="1070528"/>
    <lineage>
        <taxon>unclassified sequences</taxon>
        <taxon>metagenomes</taxon>
        <taxon>organismal metagenomes</taxon>
    </lineage>
</organism>
<gene>
    <name evidence="1" type="ORF">MM415B05280_0011</name>
</gene>
<reference evidence="1" key="1">
    <citation type="submission" date="2020-03" db="EMBL/GenBank/DDBJ databases">
        <title>The deep terrestrial virosphere.</title>
        <authorList>
            <person name="Holmfeldt K."/>
            <person name="Nilsson E."/>
            <person name="Simone D."/>
            <person name="Lopez-Fernandez M."/>
            <person name="Wu X."/>
            <person name="de Brujin I."/>
            <person name="Lundin D."/>
            <person name="Andersson A."/>
            <person name="Bertilsson S."/>
            <person name="Dopson M."/>
        </authorList>
    </citation>
    <scope>NUCLEOTIDE SEQUENCE</scope>
    <source>
        <strain evidence="1">MM415B05280</strain>
    </source>
</reference>
<accession>A0A6M3LSQ5</accession>
<name>A0A6M3LSQ5_9ZZZZ</name>
<dbReference type="EMBL" id="MT143326">
    <property type="protein sequence ID" value="QJA95585.1"/>
    <property type="molecule type" value="Genomic_DNA"/>
</dbReference>
<evidence type="ECO:0000313" key="1">
    <source>
        <dbReference type="EMBL" id="QJA95585.1"/>
    </source>
</evidence>
<dbReference type="AlphaFoldDB" id="A0A6M3LSQ5"/>
<evidence type="ECO:0008006" key="2">
    <source>
        <dbReference type="Google" id="ProtNLM"/>
    </source>
</evidence>
<proteinExistence type="predicted"/>